<dbReference type="Proteomes" id="UP000323257">
    <property type="component" value="Unassembled WGS sequence"/>
</dbReference>
<evidence type="ECO:0000313" key="1">
    <source>
        <dbReference type="EMBL" id="TYP71264.1"/>
    </source>
</evidence>
<dbReference type="SUPFAM" id="SSF160755">
    <property type="entry name" value="YugN-like"/>
    <property type="match status" value="1"/>
</dbReference>
<comment type="caution">
    <text evidence="1">The sequence shown here is derived from an EMBL/GenBank/DDBJ whole genome shotgun (WGS) entry which is preliminary data.</text>
</comment>
<reference evidence="1 2" key="1">
    <citation type="submission" date="2019-07" db="EMBL/GenBank/DDBJ databases">
        <title>Genomic Encyclopedia of Type Strains, Phase III (KMG-III): the genomes of soil and plant-associated and newly described type strains.</title>
        <authorList>
            <person name="Whitman W."/>
        </authorList>
    </citation>
    <scope>NUCLEOTIDE SEQUENCE [LARGE SCALE GENOMIC DNA]</scope>
    <source>
        <strain evidence="1 2">BL24</strain>
    </source>
</reference>
<dbReference type="InterPro" id="IPR036491">
    <property type="entry name" value="YugN-like_sf"/>
</dbReference>
<protein>
    <submittedName>
        <fullName evidence="1">YugN-like protein</fullName>
    </submittedName>
</protein>
<evidence type="ECO:0000313" key="2">
    <source>
        <dbReference type="Proteomes" id="UP000323257"/>
    </source>
</evidence>
<dbReference type="RefSeq" id="WP_148931921.1">
    <property type="nucleotide sequence ID" value="NZ_VNHS01000010.1"/>
</dbReference>
<accession>A0A5S5BW98</accession>
<keyword evidence="2" id="KW-1185">Reference proteome</keyword>
<dbReference type="InterPro" id="IPR014967">
    <property type="entry name" value="Uncharacterised_YugN-like"/>
</dbReference>
<organism evidence="1 2">
    <name type="scientific">Paenibacillus methanolicus</name>
    <dbReference type="NCBI Taxonomy" id="582686"/>
    <lineage>
        <taxon>Bacteria</taxon>
        <taxon>Bacillati</taxon>
        <taxon>Bacillota</taxon>
        <taxon>Bacilli</taxon>
        <taxon>Bacillales</taxon>
        <taxon>Paenibacillaceae</taxon>
        <taxon>Paenibacillus</taxon>
    </lineage>
</organism>
<sequence length="137" mass="15816">MVPLSSPLESTEQEFSELKNELYKHEFALGGDWDYEHGMFDRYLDEAHKVWLRIPFQVVSGNFDGENDNNDAMIRLGQPFVLKHLYNEGIDHSQSVPTMAAVLNQFQKPVDPDAKIESKWVDQAKKLLQEVEQSIVH</sequence>
<dbReference type="AlphaFoldDB" id="A0A5S5BW98"/>
<dbReference type="Gene3D" id="3.30.310.100">
    <property type="entry name" value="YugN-like"/>
    <property type="match status" value="1"/>
</dbReference>
<dbReference type="OrthoDB" id="2988890at2"/>
<dbReference type="EMBL" id="VNHS01000010">
    <property type="protein sequence ID" value="TYP71264.1"/>
    <property type="molecule type" value="Genomic_DNA"/>
</dbReference>
<name>A0A5S5BW98_9BACL</name>
<proteinExistence type="predicted"/>
<gene>
    <name evidence="1" type="ORF">BCM02_110214</name>
</gene>
<dbReference type="Pfam" id="PF08868">
    <property type="entry name" value="YugN"/>
    <property type="match status" value="1"/>
</dbReference>